<dbReference type="AlphaFoldDB" id="A0A6A2WKZ6"/>
<protein>
    <submittedName>
        <fullName evidence="2">Uncharacterized protein</fullName>
    </submittedName>
</protein>
<gene>
    <name evidence="2" type="ORF">F3Y22_tig00116951pilonHSYRG00062</name>
</gene>
<sequence>MACGGHQQISSSVSTTPAHHQHHGQSLLTLLHSSRLKNNNNNNDSFSNYEVSSKVVDDDYEFLWDMNMEENSLEDRHHVHGHGVADSNLEDVGFEIDNSMVFL</sequence>
<dbReference type="EMBL" id="VEPZ02001731">
    <property type="protein sequence ID" value="KAE8660413.1"/>
    <property type="molecule type" value="Genomic_DNA"/>
</dbReference>
<reference evidence="2" key="1">
    <citation type="submission" date="2019-09" db="EMBL/GenBank/DDBJ databases">
        <title>Draft genome information of white flower Hibiscus syriacus.</title>
        <authorList>
            <person name="Kim Y.-M."/>
        </authorList>
    </citation>
    <scope>NUCLEOTIDE SEQUENCE [LARGE SCALE GENOMIC DNA]</scope>
    <source>
        <strain evidence="2">YM2019G1</strain>
    </source>
</reference>
<evidence type="ECO:0000256" key="1">
    <source>
        <dbReference type="SAM" id="MobiDB-lite"/>
    </source>
</evidence>
<name>A0A6A2WKZ6_HIBSY</name>
<feature type="compositionally biased region" description="Polar residues" evidence="1">
    <location>
        <begin position="7"/>
        <end position="32"/>
    </location>
</feature>
<keyword evidence="3" id="KW-1185">Reference proteome</keyword>
<evidence type="ECO:0000313" key="2">
    <source>
        <dbReference type="EMBL" id="KAE8660413.1"/>
    </source>
</evidence>
<feature type="region of interest" description="Disordered" evidence="1">
    <location>
        <begin position="1"/>
        <end position="49"/>
    </location>
</feature>
<comment type="caution">
    <text evidence="2">The sequence shown here is derived from an EMBL/GenBank/DDBJ whole genome shotgun (WGS) entry which is preliminary data.</text>
</comment>
<proteinExistence type="predicted"/>
<accession>A0A6A2WKZ6</accession>
<organism evidence="2 3">
    <name type="scientific">Hibiscus syriacus</name>
    <name type="common">Rose of Sharon</name>
    <dbReference type="NCBI Taxonomy" id="106335"/>
    <lineage>
        <taxon>Eukaryota</taxon>
        <taxon>Viridiplantae</taxon>
        <taxon>Streptophyta</taxon>
        <taxon>Embryophyta</taxon>
        <taxon>Tracheophyta</taxon>
        <taxon>Spermatophyta</taxon>
        <taxon>Magnoliopsida</taxon>
        <taxon>eudicotyledons</taxon>
        <taxon>Gunneridae</taxon>
        <taxon>Pentapetalae</taxon>
        <taxon>rosids</taxon>
        <taxon>malvids</taxon>
        <taxon>Malvales</taxon>
        <taxon>Malvaceae</taxon>
        <taxon>Malvoideae</taxon>
        <taxon>Hibiscus</taxon>
    </lineage>
</organism>
<evidence type="ECO:0000313" key="3">
    <source>
        <dbReference type="Proteomes" id="UP000436088"/>
    </source>
</evidence>
<dbReference type="Proteomes" id="UP000436088">
    <property type="component" value="Unassembled WGS sequence"/>
</dbReference>